<dbReference type="SUPFAM" id="SSF50156">
    <property type="entry name" value="PDZ domain-like"/>
    <property type="match status" value="1"/>
</dbReference>
<evidence type="ECO:0000256" key="2">
    <source>
        <dbReference type="ARBA" id="ARBA00004141"/>
    </source>
</evidence>
<feature type="transmembrane region" description="Helical" evidence="11">
    <location>
        <begin position="294"/>
        <end position="314"/>
    </location>
</feature>
<organism evidence="13 14">
    <name type="scientific">Candidatus Nomurabacteria bacterium GW2011_GWE1_35_16</name>
    <dbReference type="NCBI Taxonomy" id="1618761"/>
    <lineage>
        <taxon>Bacteria</taxon>
        <taxon>Candidatus Nomuraibacteriota</taxon>
    </lineage>
</organism>
<dbReference type="PATRIC" id="fig|1618761.3.peg.765"/>
<evidence type="ECO:0000256" key="7">
    <source>
        <dbReference type="ARBA" id="ARBA00022833"/>
    </source>
</evidence>
<evidence type="ECO:0000313" key="13">
    <source>
        <dbReference type="EMBL" id="KKP65673.1"/>
    </source>
</evidence>
<comment type="caution">
    <text evidence="13">The sequence shown here is derived from an EMBL/GenBank/DDBJ whole genome shotgun (WGS) entry which is preliminary data.</text>
</comment>
<dbReference type="GO" id="GO:0004222">
    <property type="term" value="F:metalloendopeptidase activity"/>
    <property type="evidence" value="ECO:0007669"/>
    <property type="project" value="InterPro"/>
</dbReference>
<sequence>MSILIFIAILLVLVVSHEFGHFIVAKKSGIRVDEFSFGFPPKLFGKKVGETTYNFNLLPFGGYVKIFGQGSDDFPGQNGEEVTEDNKSRSFSNKPRYIQAGVLIAGVVMNFLVAWLLLSVGYMSGLPSSVAMAPEGTVVQNQYLTVTSVVKGSPAEIAGLETRDKLLVLKTETDRTETPSAESVKYFIKKHGNESITVEYMRDSLSKSLVVTPINNQEGVPTIGIAMDIIGTLKLPIHKAVWEGLKLTTDLTIGTAVGFYKLIAGAVTGTGSMNDVTGPIGIVGVVGDAAKFGFIYLLSFTALISVNLAVINLLPFPALDGGRLLFLLIEKIKGSRIKPEIANVVNMVGFGILMLLMVFITYHDIVKLI</sequence>
<evidence type="ECO:0000256" key="4">
    <source>
        <dbReference type="ARBA" id="ARBA00022670"/>
    </source>
</evidence>
<dbReference type="Gene3D" id="2.30.42.10">
    <property type="match status" value="1"/>
</dbReference>
<dbReference type="PANTHER" id="PTHR42837">
    <property type="entry name" value="REGULATOR OF SIGMA-E PROTEASE RSEP"/>
    <property type="match status" value="1"/>
</dbReference>
<feature type="domain" description="Peptidase M50" evidence="12">
    <location>
        <begin position="6"/>
        <end position="356"/>
    </location>
</feature>
<dbReference type="AlphaFoldDB" id="A0A0G0B8G5"/>
<dbReference type="GO" id="GO:0006508">
    <property type="term" value="P:proteolysis"/>
    <property type="evidence" value="ECO:0007669"/>
    <property type="project" value="UniProtKB-KW"/>
</dbReference>
<evidence type="ECO:0000256" key="6">
    <source>
        <dbReference type="ARBA" id="ARBA00022801"/>
    </source>
</evidence>
<keyword evidence="9 11" id="KW-0482">Metalloprotease</keyword>
<evidence type="ECO:0000256" key="9">
    <source>
        <dbReference type="ARBA" id="ARBA00023049"/>
    </source>
</evidence>
<keyword evidence="11" id="KW-0479">Metal-binding</keyword>
<keyword evidence="5 11" id="KW-0812">Transmembrane</keyword>
<evidence type="ECO:0000256" key="10">
    <source>
        <dbReference type="ARBA" id="ARBA00023136"/>
    </source>
</evidence>
<dbReference type="GO" id="GO:0046872">
    <property type="term" value="F:metal ion binding"/>
    <property type="evidence" value="ECO:0007669"/>
    <property type="project" value="UniProtKB-KW"/>
</dbReference>
<dbReference type="Proteomes" id="UP000034952">
    <property type="component" value="Unassembled WGS sequence"/>
</dbReference>
<dbReference type="InterPro" id="IPR036034">
    <property type="entry name" value="PDZ_sf"/>
</dbReference>
<evidence type="ECO:0000256" key="3">
    <source>
        <dbReference type="ARBA" id="ARBA00007931"/>
    </source>
</evidence>
<evidence type="ECO:0000313" key="14">
    <source>
        <dbReference type="Proteomes" id="UP000034952"/>
    </source>
</evidence>
<gene>
    <name evidence="13" type="ORF">UR64_C0021G0002</name>
</gene>
<keyword evidence="6 11" id="KW-0378">Hydrolase</keyword>
<evidence type="ECO:0000256" key="1">
    <source>
        <dbReference type="ARBA" id="ARBA00001947"/>
    </source>
</evidence>
<dbReference type="GO" id="GO:0016020">
    <property type="term" value="C:membrane"/>
    <property type="evidence" value="ECO:0007669"/>
    <property type="project" value="UniProtKB-SubCell"/>
</dbReference>
<dbReference type="CDD" id="cd06163">
    <property type="entry name" value="S2P-M50_PDZ_RseP-like"/>
    <property type="match status" value="1"/>
</dbReference>
<keyword evidence="10 11" id="KW-0472">Membrane</keyword>
<comment type="similarity">
    <text evidence="3 11">Belongs to the peptidase M50B family.</text>
</comment>
<dbReference type="InterPro" id="IPR008915">
    <property type="entry name" value="Peptidase_M50"/>
</dbReference>
<accession>A0A0G0B8G5</accession>
<dbReference type="EC" id="3.4.24.-" evidence="11"/>
<comment type="subcellular location">
    <subcellularLocation>
        <location evidence="2">Membrane</location>
        <topology evidence="2">Multi-pass membrane protein</topology>
    </subcellularLocation>
</comment>
<name>A0A0G0B8G5_9BACT</name>
<proteinExistence type="inferred from homology"/>
<dbReference type="Pfam" id="PF02163">
    <property type="entry name" value="Peptidase_M50"/>
    <property type="match status" value="1"/>
</dbReference>
<keyword evidence="4 13" id="KW-0645">Protease</keyword>
<dbReference type="PANTHER" id="PTHR42837:SF2">
    <property type="entry name" value="MEMBRANE METALLOPROTEASE ARASP2, CHLOROPLASTIC-RELATED"/>
    <property type="match status" value="1"/>
</dbReference>
<keyword evidence="7 11" id="KW-0862">Zinc</keyword>
<dbReference type="EMBL" id="LBPY01000021">
    <property type="protein sequence ID" value="KKP65673.1"/>
    <property type="molecule type" value="Genomic_DNA"/>
</dbReference>
<feature type="transmembrane region" description="Helical" evidence="11">
    <location>
        <begin position="341"/>
        <end position="362"/>
    </location>
</feature>
<feature type="transmembrane region" description="Helical" evidence="11">
    <location>
        <begin position="97"/>
        <end position="118"/>
    </location>
</feature>
<protein>
    <recommendedName>
        <fullName evidence="11">Zinc metalloprotease</fullName>
        <ecNumber evidence="11">3.4.24.-</ecNumber>
    </recommendedName>
</protein>
<evidence type="ECO:0000259" key="12">
    <source>
        <dbReference type="Pfam" id="PF02163"/>
    </source>
</evidence>
<comment type="cofactor">
    <cofactor evidence="1 11">
        <name>Zn(2+)</name>
        <dbReference type="ChEBI" id="CHEBI:29105"/>
    </cofactor>
</comment>
<evidence type="ECO:0000256" key="11">
    <source>
        <dbReference type="RuleBase" id="RU362031"/>
    </source>
</evidence>
<keyword evidence="8 11" id="KW-1133">Transmembrane helix</keyword>
<evidence type="ECO:0000256" key="8">
    <source>
        <dbReference type="ARBA" id="ARBA00022989"/>
    </source>
</evidence>
<dbReference type="NCBIfam" id="TIGR00054">
    <property type="entry name" value="RIP metalloprotease RseP"/>
    <property type="match status" value="1"/>
</dbReference>
<reference evidence="13 14" key="1">
    <citation type="journal article" date="2015" name="Nature">
        <title>rRNA introns, odd ribosomes, and small enigmatic genomes across a large radiation of phyla.</title>
        <authorList>
            <person name="Brown C.T."/>
            <person name="Hug L.A."/>
            <person name="Thomas B.C."/>
            <person name="Sharon I."/>
            <person name="Castelle C.J."/>
            <person name="Singh A."/>
            <person name="Wilkins M.J."/>
            <person name="Williams K.H."/>
            <person name="Banfield J.F."/>
        </authorList>
    </citation>
    <scope>NUCLEOTIDE SEQUENCE [LARGE SCALE GENOMIC DNA]</scope>
</reference>
<evidence type="ECO:0000256" key="5">
    <source>
        <dbReference type="ARBA" id="ARBA00022692"/>
    </source>
</evidence>
<dbReference type="InterPro" id="IPR004387">
    <property type="entry name" value="Pept_M50_Zn"/>
</dbReference>